<feature type="transmembrane region" description="Helical" evidence="1">
    <location>
        <begin position="115"/>
        <end position="133"/>
    </location>
</feature>
<gene>
    <name evidence="3" type="ORF">HF526_22600</name>
</gene>
<keyword evidence="1" id="KW-0472">Membrane</keyword>
<feature type="transmembrane region" description="Helical" evidence="1">
    <location>
        <begin position="35"/>
        <end position="57"/>
    </location>
</feature>
<name>A0ABX1SIU0_9PSEU</name>
<dbReference type="InterPro" id="IPR036938">
    <property type="entry name" value="PAP2/HPO_sf"/>
</dbReference>
<dbReference type="InterPro" id="IPR000326">
    <property type="entry name" value="PAP2/HPO"/>
</dbReference>
<keyword evidence="1" id="KW-1133">Transmembrane helix</keyword>
<keyword evidence="4" id="KW-1185">Reference proteome</keyword>
<reference evidence="3 4" key="1">
    <citation type="submission" date="2020-04" db="EMBL/GenBank/DDBJ databases">
        <authorList>
            <person name="Klaysubun C."/>
            <person name="Duangmal K."/>
            <person name="Lipun K."/>
        </authorList>
    </citation>
    <scope>NUCLEOTIDE SEQUENCE [LARGE SCALE GENOMIC DNA]</scope>
    <source>
        <strain evidence="3 4">K10HN5</strain>
    </source>
</reference>
<dbReference type="Proteomes" id="UP000820669">
    <property type="component" value="Unassembled WGS sequence"/>
</dbReference>
<feature type="transmembrane region" description="Helical" evidence="1">
    <location>
        <begin position="93"/>
        <end position="110"/>
    </location>
</feature>
<evidence type="ECO:0000259" key="2">
    <source>
        <dbReference type="Pfam" id="PF01569"/>
    </source>
</evidence>
<comment type="caution">
    <text evidence="3">The sequence shown here is derived from an EMBL/GenBank/DDBJ whole genome shotgun (WGS) entry which is preliminary data.</text>
</comment>
<proteinExistence type="predicted"/>
<dbReference type="SUPFAM" id="SSF48317">
    <property type="entry name" value="Acid phosphatase/Vanadium-dependent haloperoxidase"/>
    <property type="match status" value="1"/>
</dbReference>
<organism evidence="3 4">
    <name type="scientific">Pseudonocardia acidicola</name>
    <dbReference type="NCBI Taxonomy" id="2724939"/>
    <lineage>
        <taxon>Bacteria</taxon>
        <taxon>Bacillati</taxon>
        <taxon>Actinomycetota</taxon>
        <taxon>Actinomycetes</taxon>
        <taxon>Pseudonocardiales</taxon>
        <taxon>Pseudonocardiaceae</taxon>
        <taxon>Pseudonocardia</taxon>
    </lineage>
</organism>
<evidence type="ECO:0000313" key="4">
    <source>
        <dbReference type="Proteomes" id="UP000820669"/>
    </source>
</evidence>
<protein>
    <submittedName>
        <fullName evidence="3">Phosphatase PAP2 family protein</fullName>
    </submittedName>
</protein>
<dbReference type="EMBL" id="JAAXLA010000048">
    <property type="protein sequence ID" value="NMI00079.1"/>
    <property type="molecule type" value="Genomic_DNA"/>
</dbReference>
<evidence type="ECO:0000256" key="1">
    <source>
        <dbReference type="SAM" id="Phobius"/>
    </source>
</evidence>
<feature type="transmembrane region" description="Helical" evidence="1">
    <location>
        <begin position="182"/>
        <end position="202"/>
    </location>
</feature>
<feature type="transmembrane region" description="Helical" evidence="1">
    <location>
        <begin position="208"/>
        <end position="229"/>
    </location>
</feature>
<keyword evidence="1" id="KW-0812">Transmembrane</keyword>
<sequence>MAGIDRRSLSEFTYRGRVTRSKIERPASLIPESGVRATAAVALLASAILAVLAMRYADTTAAGALDGSLAGRVHAFTAGHRHALNTVMHFGEPTSVIVMAGVLALTCLALRRRLLAVLAVLGPAVTGLLTSALKPLVGRTFHGDLSMPSGHTGGITAIALVVALIVANVVDPRLRGRVLSLMLLGAVAVAVTMGIALIALSIHYPTDVLGGFCTAVAAVGGVSLLLQWWEARSRRSSQT</sequence>
<feature type="domain" description="Phosphatidic acid phosphatase type 2/haloperoxidase" evidence="2">
    <location>
        <begin position="144"/>
        <end position="227"/>
    </location>
</feature>
<evidence type="ECO:0000313" key="3">
    <source>
        <dbReference type="EMBL" id="NMI00079.1"/>
    </source>
</evidence>
<feature type="transmembrane region" description="Helical" evidence="1">
    <location>
        <begin position="153"/>
        <end position="170"/>
    </location>
</feature>
<dbReference type="Gene3D" id="1.20.144.10">
    <property type="entry name" value="Phosphatidic acid phosphatase type 2/haloperoxidase"/>
    <property type="match status" value="1"/>
</dbReference>
<accession>A0ABX1SIU0</accession>
<dbReference type="Pfam" id="PF01569">
    <property type="entry name" value="PAP2"/>
    <property type="match status" value="1"/>
</dbReference>